<feature type="domain" description="PDEase" evidence="10">
    <location>
        <begin position="788"/>
        <end position="1102"/>
    </location>
</feature>
<dbReference type="InterPro" id="IPR023088">
    <property type="entry name" value="PDEase"/>
</dbReference>
<feature type="region of interest" description="Disordered" evidence="9">
    <location>
        <begin position="106"/>
        <end position="128"/>
    </location>
</feature>
<keyword evidence="3 7" id="KW-0378">Hydrolase</keyword>
<dbReference type="GO" id="GO:0046872">
    <property type="term" value="F:metal ion binding"/>
    <property type="evidence" value="ECO:0007669"/>
    <property type="project" value="UniProtKB-KW"/>
</dbReference>
<proteinExistence type="inferred from homology"/>
<keyword evidence="1" id="KW-0140">cGMP</keyword>
<name>A0A8K1C555_PYTOL</name>
<dbReference type="Pfam" id="PF00233">
    <property type="entry name" value="PDEase_I"/>
    <property type="match status" value="1"/>
</dbReference>
<dbReference type="PROSITE" id="PS00126">
    <property type="entry name" value="PDEASE_I_1"/>
    <property type="match status" value="1"/>
</dbReference>
<evidence type="ECO:0000256" key="1">
    <source>
        <dbReference type="ARBA" id="ARBA00022535"/>
    </source>
</evidence>
<feature type="binding site" evidence="6">
    <location>
        <position position="900"/>
    </location>
    <ligand>
        <name>Zn(2+)</name>
        <dbReference type="ChEBI" id="CHEBI:29105"/>
        <label>2</label>
    </ligand>
</feature>
<keyword evidence="8" id="KW-0175">Coiled coil</keyword>
<dbReference type="Gene3D" id="3.30.450.40">
    <property type="match status" value="3"/>
</dbReference>
<dbReference type="InterPro" id="IPR029016">
    <property type="entry name" value="GAF-like_dom_sf"/>
</dbReference>
<keyword evidence="2 6" id="KW-0479">Metal-binding</keyword>
<dbReference type="GO" id="GO:0007165">
    <property type="term" value="P:signal transduction"/>
    <property type="evidence" value="ECO:0007669"/>
    <property type="project" value="InterPro"/>
</dbReference>
<dbReference type="AlphaFoldDB" id="A0A8K1C555"/>
<gene>
    <name evidence="11" type="ORF">Poli38472_006565</name>
</gene>
<dbReference type="PRINTS" id="PR00387">
    <property type="entry name" value="PDIESTERASE1"/>
</dbReference>
<comment type="caution">
    <text evidence="11">The sequence shown here is derived from an EMBL/GenBank/DDBJ whole genome shotgun (WGS) entry which is preliminary data.</text>
</comment>
<dbReference type="EC" id="3.1.4.-" evidence="7"/>
<feature type="binding site" evidence="6">
    <location>
        <position position="864"/>
    </location>
    <ligand>
        <name>Zn(2+)</name>
        <dbReference type="ChEBI" id="CHEBI:29105"/>
        <label>1</label>
    </ligand>
</feature>
<dbReference type="SUPFAM" id="SSF109604">
    <property type="entry name" value="HD-domain/PDEase-like"/>
    <property type="match status" value="1"/>
</dbReference>
<reference evidence="11" key="1">
    <citation type="submission" date="2019-03" db="EMBL/GenBank/DDBJ databases">
        <title>Long read genome sequence of the mycoparasitic Pythium oligandrum ATCC 38472 isolated from sugarbeet rhizosphere.</title>
        <authorList>
            <person name="Gaulin E."/>
        </authorList>
    </citation>
    <scope>NUCLEOTIDE SEQUENCE</scope>
    <source>
        <strain evidence="11">ATCC 38472_TT</strain>
    </source>
</reference>
<feature type="binding site" evidence="5">
    <location>
        <position position="900"/>
    </location>
    <ligand>
        <name>AMP</name>
        <dbReference type="ChEBI" id="CHEBI:456215"/>
    </ligand>
</feature>
<dbReference type="OrthoDB" id="546632at2759"/>
<feature type="binding site" evidence="6">
    <location>
        <position position="1006"/>
    </location>
    <ligand>
        <name>Zn(2+)</name>
        <dbReference type="ChEBI" id="CHEBI:29105"/>
        <label>1</label>
    </ligand>
</feature>
<keyword evidence="12" id="KW-1185">Reference proteome</keyword>
<dbReference type="PANTHER" id="PTHR11347">
    <property type="entry name" value="CYCLIC NUCLEOTIDE PHOSPHODIESTERASE"/>
    <property type="match status" value="1"/>
</dbReference>
<feature type="compositionally biased region" description="Polar residues" evidence="9">
    <location>
        <begin position="111"/>
        <end position="127"/>
    </location>
</feature>
<evidence type="ECO:0000256" key="7">
    <source>
        <dbReference type="RuleBase" id="RU363067"/>
    </source>
</evidence>
<dbReference type="SUPFAM" id="SSF55781">
    <property type="entry name" value="GAF domain-like"/>
    <property type="match status" value="3"/>
</dbReference>
<sequence length="1121" mass="124995">MDGMGTDRTVYVPLGALNELVRGARTQSEDERRLSEQLAAQLERVELLKAKTADVEKKLAQYKTDHRQSLLMQRASSSKSNIAAFFAEAPGASVSVSVSGPSVGFGAPSSRNLTREPSFTNSTTQGARTMVARERVTQLEEVMASVKEISAQGEFEDVISRTLAAAQKLVRADKYTLGLLNERRNIVELYSVGARSQKPLTKVKPLSQSGRTLSTLGMIASPPKVTPQQPLQYESEGFIAADSATTYARVIMTAKALHIEDFYTHENYDNQAKSDDTNPQALLCLPICNAQGAVVGILQVVSTASRTISPFEGGGEAKAASNNNPPRAVFTENDRKSLEFLSVVAGAAIWNLILFRERQTAQSRIEGLLKLHRNISMETVSSVVLDQVLSVCHELIGTERIGLFLKVDGEDELYIACAADIVRGDYVPITKGIVGYVARTGETVVTNDAYNHRMFDPTLDHKTGFITKRILCLPVKSPDGAILAVVSAVNKIDNTDFSGEDAVFLNYAAEAVGISLHKASLLHEVKTSQKLIEGRLHLTTFIAESTDIEKFVDLVMEIGKEIMECDRFGLLLIDHFKQELWITPRVGGESIRTPMNRGISGLVATTGQVVCTRDAYKHELFDPSVDQKTGYRTTSVLCMPIFEDHVTTSPKVVAVAMCINKHEGSHVVSFNRTDRIVMEKYCREVQFALGRLSLDISYYKVVYDCISGNDPSGELSVFSGAHTEGISETDIISSIVQKYYPNNTPDGGEVVPSSKTSMETPPSRALSTSLASVVPALLKKKQEDDAIPFPREITFPNTEMAEILDRWDTNTVAMTTADINVYCSVIFRAYGFLEAFRISSEKFAAFTSNVANYYRNNSFHNYQHAFQVVIALHVMIRSECRKFFSGIEIFAMFVAAFCHDIDHPGNTNDFELKTLSPMALTHNDDAVLERHHCRVTFIILNHKSAKILQHLDETRYKRVRQMIISCILATDMSRHFEKCKALENLTRRQLTEKRSLLMGILMHAADISYQALPFKQAYEWGSRLLDEFQNQSRTEADQGIPTDFFMQNLDDQKTRLIVQLNLINYVARPIWLPLTSLCHHLRFYADELDRNFEMYQQKLNEYRLAEPQSGTSTHDTTAPSV</sequence>
<dbReference type="InterPro" id="IPR023174">
    <property type="entry name" value="PDEase_CS"/>
</dbReference>
<evidence type="ECO:0000256" key="4">
    <source>
        <dbReference type="PIRSR" id="PIRSR623088-1"/>
    </source>
</evidence>
<dbReference type="InterPro" id="IPR003607">
    <property type="entry name" value="HD/PDEase_dom"/>
</dbReference>
<evidence type="ECO:0000256" key="5">
    <source>
        <dbReference type="PIRSR" id="PIRSR623088-2"/>
    </source>
</evidence>
<evidence type="ECO:0000256" key="6">
    <source>
        <dbReference type="PIRSR" id="PIRSR623088-3"/>
    </source>
</evidence>
<dbReference type="CDD" id="cd00077">
    <property type="entry name" value="HDc"/>
    <property type="match status" value="1"/>
</dbReference>
<dbReference type="Proteomes" id="UP000794436">
    <property type="component" value="Unassembled WGS sequence"/>
</dbReference>
<comment type="cofactor">
    <cofactor evidence="7">
        <name>a divalent metal cation</name>
        <dbReference type="ChEBI" id="CHEBI:60240"/>
    </cofactor>
    <text evidence="7">Binds 2 divalent metal cations per subunit. Site 1 may preferentially bind zinc ions, while site 2 has a preference for magnesium and/or manganese ions.</text>
</comment>
<evidence type="ECO:0000256" key="3">
    <source>
        <dbReference type="ARBA" id="ARBA00022801"/>
    </source>
</evidence>
<feature type="binding site" evidence="5">
    <location>
        <position position="1059"/>
    </location>
    <ligand>
        <name>AMP</name>
        <dbReference type="ChEBI" id="CHEBI:456215"/>
    </ligand>
</feature>
<dbReference type="PROSITE" id="PS51845">
    <property type="entry name" value="PDEASE_I_2"/>
    <property type="match status" value="1"/>
</dbReference>
<feature type="active site" description="Proton donor" evidence="4">
    <location>
        <position position="860"/>
    </location>
</feature>
<feature type="binding site" evidence="6">
    <location>
        <position position="899"/>
    </location>
    <ligand>
        <name>Zn(2+)</name>
        <dbReference type="ChEBI" id="CHEBI:29105"/>
        <label>1</label>
    </ligand>
</feature>
<dbReference type="SMART" id="SM00471">
    <property type="entry name" value="HDc"/>
    <property type="match status" value="1"/>
</dbReference>
<evidence type="ECO:0000259" key="10">
    <source>
        <dbReference type="PROSITE" id="PS51845"/>
    </source>
</evidence>
<evidence type="ECO:0000313" key="12">
    <source>
        <dbReference type="Proteomes" id="UP000794436"/>
    </source>
</evidence>
<evidence type="ECO:0000313" key="11">
    <source>
        <dbReference type="EMBL" id="TMW56555.1"/>
    </source>
</evidence>
<dbReference type="EMBL" id="SPLM01000145">
    <property type="protein sequence ID" value="TMW56555.1"/>
    <property type="molecule type" value="Genomic_DNA"/>
</dbReference>
<evidence type="ECO:0000256" key="9">
    <source>
        <dbReference type="SAM" id="MobiDB-lite"/>
    </source>
</evidence>
<dbReference type="InterPro" id="IPR002073">
    <property type="entry name" value="PDEase_catalytic_dom"/>
</dbReference>
<protein>
    <recommendedName>
        <fullName evidence="7">Phosphodiesterase</fullName>
        <ecNumber evidence="7">3.1.4.-</ecNumber>
    </recommendedName>
</protein>
<feature type="binding site" evidence="5">
    <location>
        <begin position="860"/>
        <end position="864"/>
    </location>
    <ligand>
        <name>AMP</name>
        <dbReference type="ChEBI" id="CHEBI:456215"/>
    </ligand>
</feature>
<evidence type="ECO:0000256" key="2">
    <source>
        <dbReference type="ARBA" id="ARBA00022723"/>
    </source>
</evidence>
<feature type="binding site" evidence="5">
    <location>
        <position position="1006"/>
    </location>
    <ligand>
        <name>AMP</name>
        <dbReference type="ChEBI" id="CHEBI:456215"/>
    </ligand>
</feature>
<accession>A0A8K1C555</accession>
<feature type="binding site" evidence="6">
    <location>
        <position position="900"/>
    </location>
    <ligand>
        <name>Zn(2+)</name>
        <dbReference type="ChEBI" id="CHEBI:29105"/>
        <label>1</label>
    </ligand>
</feature>
<dbReference type="InterPro" id="IPR003018">
    <property type="entry name" value="GAF"/>
</dbReference>
<comment type="similarity">
    <text evidence="7">Belongs to the cyclic nucleotide phosphodiesterase family.</text>
</comment>
<evidence type="ECO:0000256" key="8">
    <source>
        <dbReference type="SAM" id="Coils"/>
    </source>
</evidence>
<organism evidence="11 12">
    <name type="scientific">Pythium oligandrum</name>
    <name type="common">Mycoparasitic fungus</name>
    <dbReference type="NCBI Taxonomy" id="41045"/>
    <lineage>
        <taxon>Eukaryota</taxon>
        <taxon>Sar</taxon>
        <taxon>Stramenopiles</taxon>
        <taxon>Oomycota</taxon>
        <taxon>Peronosporomycetes</taxon>
        <taxon>Pythiales</taxon>
        <taxon>Pythiaceae</taxon>
        <taxon>Pythium</taxon>
    </lineage>
</organism>
<dbReference type="SMART" id="SM00065">
    <property type="entry name" value="GAF"/>
    <property type="match status" value="3"/>
</dbReference>
<feature type="coiled-coil region" evidence="8">
    <location>
        <begin position="31"/>
        <end position="65"/>
    </location>
</feature>
<dbReference type="Gene3D" id="1.10.1300.10">
    <property type="entry name" value="3'5'-cyclic nucleotide phosphodiesterase, catalytic domain"/>
    <property type="match status" value="1"/>
</dbReference>
<dbReference type="InterPro" id="IPR036971">
    <property type="entry name" value="PDEase_catalytic_dom_sf"/>
</dbReference>
<dbReference type="GO" id="GO:0004114">
    <property type="term" value="F:3',5'-cyclic-nucleotide phosphodiesterase activity"/>
    <property type="evidence" value="ECO:0007669"/>
    <property type="project" value="InterPro"/>
</dbReference>
<dbReference type="Pfam" id="PF01590">
    <property type="entry name" value="GAF"/>
    <property type="match status" value="3"/>
</dbReference>